<comment type="subcellular location">
    <subcellularLocation>
        <location evidence="1">Lysosome membrane</location>
        <topology evidence="1">Multi-pass membrane protein</topology>
    </subcellularLocation>
</comment>
<organism evidence="27 28">
    <name type="scientific">Flavobacterium hibernum</name>
    <dbReference type="NCBI Taxonomy" id="37752"/>
    <lineage>
        <taxon>Bacteria</taxon>
        <taxon>Pseudomonadati</taxon>
        <taxon>Bacteroidota</taxon>
        <taxon>Flavobacteriia</taxon>
        <taxon>Flavobacteriales</taxon>
        <taxon>Flavobacteriaceae</taxon>
        <taxon>Flavobacterium</taxon>
    </lineage>
</organism>
<dbReference type="CDD" id="cd06174">
    <property type="entry name" value="MFS"/>
    <property type="match status" value="1"/>
</dbReference>
<evidence type="ECO:0000256" key="2">
    <source>
        <dbReference type="ARBA" id="ARBA00008335"/>
    </source>
</evidence>
<dbReference type="Proteomes" id="UP000198302">
    <property type="component" value="Unassembled WGS sequence"/>
</dbReference>
<evidence type="ECO:0000256" key="11">
    <source>
        <dbReference type="ARBA" id="ARBA00044884"/>
    </source>
</evidence>
<keyword evidence="4 25" id="KW-0812">Transmembrane</keyword>
<comment type="catalytic activity">
    <reaction evidence="10">
        <text>L-alpha-aminoacyl-L-arginine(out) = L-alpha-aminoacyl-L-arginine(in)</text>
        <dbReference type="Rhea" id="RHEA:79367"/>
        <dbReference type="ChEBI" id="CHEBI:229968"/>
    </reaction>
</comment>
<evidence type="ECO:0000256" key="20">
    <source>
        <dbReference type="ARBA" id="ARBA00044924"/>
    </source>
</evidence>
<comment type="catalytic activity">
    <reaction evidence="16">
        <text>L-lysyl-L-lysine(out) = L-lysyl-L-lysine(in)</text>
        <dbReference type="Rhea" id="RHEA:79403"/>
        <dbReference type="ChEBI" id="CHEBI:229956"/>
    </reaction>
</comment>
<dbReference type="InterPro" id="IPR011701">
    <property type="entry name" value="MFS"/>
</dbReference>
<feature type="transmembrane region" description="Helical" evidence="25">
    <location>
        <begin position="173"/>
        <end position="192"/>
    </location>
</feature>
<feature type="transmembrane region" description="Helical" evidence="25">
    <location>
        <begin position="142"/>
        <end position="161"/>
    </location>
</feature>
<evidence type="ECO:0000256" key="25">
    <source>
        <dbReference type="SAM" id="Phobius"/>
    </source>
</evidence>
<evidence type="ECO:0000313" key="28">
    <source>
        <dbReference type="Proteomes" id="UP000198302"/>
    </source>
</evidence>
<evidence type="ECO:0000259" key="26">
    <source>
        <dbReference type="PROSITE" id="PS50850"/>
    </source>
</evidence>
<proteinExistence type="inferred from homology"/>
<feature type="transmembrane region" description="Helical" evidence="25">
    <location>
        <begin position="389"/>
        <end position="407"/>
    </location>
</feature>
<feature type="transmembrane region" description="Helical" evidence="25">
    <location>
        <begin position="292"/>
        <end position="310"/>
    </location>
</feature>
<feature type="domain" description="Major facilitator superfamily (MFS) profile" evidence="26">
    <location>
        <begin position="16"/>
        <end position="414"/>
    </location>
</feature>
<sequence length="433" mass="46917">MDLMDTNDNKSYTKYYIIAWSFGLVFYFLDYVIRSAPAVMIPELSHSFSVTEVGLVSIIGTYYYTYSTCSLIAGIALDRFGAKYSLFAGALILGIGCLLFLISSQVAGTTGRLFQGAGCAFAFPGCVYLASKGFSAKSLATAIGFTQCLGMLGGSAGQFVVGPLIEKGIDNTVFWLWIGVFTIIVAFGLYFVTPANRTEKIEAVTPKKQSLLSPYKIVFSNPQSWLCGIISGLLFAPTTIFAMTWAVDFFQKDRALDFHTATISSAMVAFGWVFGCPLLGYITDKIRKRKPVLMFGALFMILSLVQLLYFPELLPTKISMFLLGVGSGAAMIPYSIIKEANPDNVKGSATGAINFITFGVTTILSPIFSHLFGKTLADNTDKALHFQQAGTFWIIGIAIAILVSFILKETGEGKVNNSDELTAKGTTGNLIKE</sequence>
<evidence type="ECO:0000313" key="27">
    <source>
        <dbReference type="EMBL" id="OXA90098.1"/>
    </source>
</evidence>
<evidence type="ECO:0000256" key="8">
    <source>
        <dbReference type="ARBA" id="ARBA00044876"/>
    </source>
</evidence>
<evidence type="ECO:0000256" key="6">
    <source>
        <dbReference type="ARBA" id="ARBA00023136"/>
    </source>
</evidence>
<feature type="transmembrane region" description="Helical" evidence="25">
    <location>
        <begin position="53"/>
        <end position="77"/>
    </location>
</feature>
<dbReference type="PANTHER" id="PTHR23512:SF3">
    <property type="entry name" value="MAJOR FACILITATOR SUPERFAMILY DOMAIN-CONTAINING PROTEIN 1"/>
    <property type="match status" value="1"/>
</dbReference>
<name>A0ABX4CAB6_9FLAO</name>
<evidence type="ECO:0000256" key="13">
    <source>
        <dbReference type="ARBA" id="ARBA00044893"/>
    </source>
</evidence>
<comment type="similarity">
    <text evidence="2">Belongs to the major facilitator superfamily.</text>
</comment>
<gene>
    <name evidence="27" type="ORF">B0A73_03475</name>
</gene>
<feature type="transmembrane region" description="Helical" evidence="25">
    <location>
        <begin position="316"/>
        <end position="337"/>
    </location>
</feature>
<comment type="catalytic activity">
    <reaction evidence="9">
        <text>L-histidyl-glycine(out) = L-histidyl-glycine(in)</text>
        <dbReference type="Rhea" id="RHEA:79395"/>
        <dbReference type="ChEBI" id="CHEBI:229957"/>
    </reaction>
</comment>
<comment type="catalytic activity">
    <reaction evidence="17">
        <text>L-arginyl-glycine(out) = L-arginyl-glycine(in)</text>
        <dbReference type="Rhea" id="RHEA:79391"/>
        <dbReference type="ChEBI" id="CHEBI:229955"/>
    </reaction>
</comment>
<evidence type="ECO:0000256" key="16">
    <source>
        <dbReference type="ARBA" id="ARBA00044900"/>
    </source>
</evidence>
<dbReference type="SUPFAM" id="SSF103473">
    <property type="entry name" value="MFS general substrate transporter"/>
    <property type="match status" value="1"/>
</dbReference>
<feature type="transmembrane region" description="Helical" evidence="25">
    <location>
        <begin position="12"/>
        <end position="33"/>
    </location>
</feature>
<dbReference type="PANTHER" id="PTHR23512">
    <property type="entry name" value="MAJOR FACILITATOR SUPERFAMILY DOMAIN-CONTAINING PROTEIN 1"/>
    <property type="match status" value="1"/>
</dbReference>
<keyword evidence="28" id="KW-1185">Reference proteome</keyword>
<comment type="catalytic activity">
    <reaction evidence="12">
        <text>L-lysyl-L-alpha-amino acid(out) = L-lysyl-L-alpha-amino acid(in)</text>
        <dbReference type="Rhea" id="RHEA:79387"/>
        <dbReference type="ChEBI" id="CHEBI:229965"/>
    </reaction>
</comment>
<comment type="catalytic activity">
    <reaction evidence="18">
        <text>L-histidyl-L-alpha-amino acid(out) = L-histidyl-L-alpha-amino acid(in)</text>
        <dbReference type="Rhea" id="RHEA:79379"/>
        <dbReference type="ChEBI" id="CHEBI:229964"/>
    </reaction>
</comment>
<dbReference type="InterPro" id="IPR052187">
    <property type="entry name" value="MFSD1"/>
</dbReference>
<comment type="catalytic activity">
    <reaction evidence="20">
        <text>L-lysyl-glycine(out) = L-lysyl-glycine(in)</text>
        <dbReference type="Rhea" id="RHEA:79407"/>
        <dbReference type="ChEBI" id="CHEBI:191202"/>
    </reaction>
</comment>
<evidence type="ECO:0000256" key="10">
    <source>
        <dbReference type="ARBA" id="ARBA00044881"/>
    </source>
</evidence>
<comment type="function">
    <text evidence="23">Lysosomal dipeptide uniporter that selectively exports lysine, arginine or histidine-containing dipeptides with a net positive charge from the lysosome lumen into the cytosol. Could play a role in a specific type of protein O-glycosylation indirectly regulating macrophages migration and tissue invasion. Also essential for liver homeostasis.</text>
</comment>
<evidence type="ECO:0000256" key="4">
    <source>
        <dbReference type="ARBA" id="ARBA00022692"/>
    </source>
</evidence>
<evidence type="ECO:0000256" key="23">
    <source>
        <dbReference type="ARBA" id="ARBA00045709"/>
    </source>
</evidence>
<dbReference type="PROSITE" id="PS50850">
    <property type="entry name" value="MFS"/>
    <property type="match status" value="1"/>
</dbReference>
<evidence type="ECO:0000256" key="17">
    <source>
        <dbReference type="ARBA" id="ARBA00044903"/>
    </source>
</evidence>
<feature type="transmembrane region" description="Helical" evidence="25">
    <location>
        <begin position="258"/>
        <end position="280"/>
    </location>
</feature>
<dbReference type="EMBL" id="MUGX01000007">
    <property type="protein sequence ID" value="OXA90098.1"/>
    <property type="molecule type" value="Genomic_DNA"/>
</dbReference>
<evidence type="ECO:0000256" key="3">
    <source>
        <dbReference type="ARBA" id="ARBA00022448"/>
    </source>
</evidence>
<evidence type="ECO:0000256" key="24">
    <source>
        <dbReference type="ARBA" id="ARBA00046376"/>
    </source>
</evidence>
<comment type="catalytic activity">
    <reaction evidence="11">
        <text>L-alpha-aminoacyl-L-histidine(out) = L-alpha-aminoacyl-L-histidine(in)</text>
        <dbReference type="Rhea" id="RHEA:79375"/>
        <dbReference type="ChEBI" id="CHEBI:229967"/>
    </reaction>
</comment>
<comment type="catalytic activity">
    <reaction evidence="8">
        <text>L-lysyl-L-alanine(out) = L-lysyl-L-alanine(in)</text>
        <dbReference type="Rhea" id="RHEA:79399"/>
        <dbReference type="ChEBI" id="CHEBI:229954"/>
    </reaction>
</comment>
<reference evidence="27 28" key="1">
    <citation type="submission" date="2016-11" db="EMBL/GenBank/DDBJ databases">
        <title>Whole genomes of Flavobacteriaceae.</title>
        <authorList>
            <person name="Stine C."/>
            <person name="Li C."/>
            <person name="Tadesse D."/>
        </authorList>
    </citation>
    <scope>NUCLEOTIDE SEQUENCE [LARGE SCALE GENOMIC DNA]</scope>
    <source>
        <strain evidence="27 28">ATCC 51468</strain>
    </source>
</reference>
<evidence type="ECO:0000256" key="15">
    <source>
        <dbReference type="ARBA" id="ARBA00044899"/>
    </source>
</evidence>
<comment type="catalytic activity">
    <reaction evidence="19">
        <text>L-alanyl-L-lysine(out) = L-alanyl-L-lysine(in)</text>
        <dbReference type="Rhea" id="RHEA:79415"/>
        <dbReference type="ChEBI" id="CHEBI:192470"/>
    </reaction>
</comment>
<feature type="transmembrane region" description="Helical" evidence="25">
    <location>
        <begin position="84"/>
        <end position="107"/>
    </location>
</feature>
<keyword evidence="6 25" id="KW-0472">Membrane</keyword>
<evidence type="ECO:0000256" key="18">
    <source>
        <dbReference type="ARBA" id="ARBA00044912"/>
    </source>
</evidence>
<dbReference type="InterPro" id="IPR020846">
    <property type="entry name" value="MFS_dom"/>
</dbReference>
<feature type="transmembrane region" description="Helical" evidence="25">
    <location>
        <begin position="349"/>
        <end position="369"/>
    </location>
</feature>
<comment type="catalytic activity">
    <reaction evidence="15">
        <text>L-arginyl-L-alpha-amino acid(out) = L-arginyl-L-alpha-amino acid(in)</text>
        <dbReference type="Rhea" id="RHEA:79371"/>
        <dbReference type="ChEBI" id="CHEBI:84315"/>
    </reaction>
</comment>
<comment type="catalytic activity">
    <reaction evidence="13">
        <text>L-alpha-aminoacyl-L-lysine(out) = L-alpha-aminoacyl-L-lysine(in)</text>
        <dbReference type="Rhea" id="RHEA:79383"/>
        <dbReference type="ChEBI" id="CHEBI:229966"/>
    </reaction>
</comment>
<keyword evidence="3" id="KW-0813">Transport</keyword>
<comment type="subunit">
    <text evidence="24">Homodimer. Interacts with lysosomal protein GLMP (via lumenal domain); the interaction starts while both proteins are still in the endoplasmic reticulum and is required for stabilization of MFSD1 in lysosomes but has no direct effect on its targeting to lysosomes or transporter activity.</text>
</comment>
<dbReference type="Pfam" id="PF07690">
    <property type="entry name" value="MFS_1"/>
    <property type="match status" value="1"/>
</dbReference>
<feature type="transmembrane region" description="Helical" evidence="25">
    <location>
        <begin position="113"/>
        <end position="130"/>
    </location>
</feature>
<evidence type="ECO:0000256" key="5">
    <source>
        <dbReference type="ARBA" id="ARBA00022989"/>
    </source>
</evidence>
<dbReference type="InterPro" id="IPR036259">
    <property type="entry name" value="MFS_trans_sf"/>
</dbReference>
<evidence type="ECO:0000256" key="12">
    <source>
        <dbReference type="ARBA" id="ARBA00044891"/>
    </source>
</evidence>
<evidence type="ECO:0000256" key="22">
    <source>
        <dbReference type="ARBA" id="ARBA00045018"/>
    </source>
</evidence>
<protein>
    <recommendedName>
        <fullName evidence="21">Lysosomal dipeptide transporter MFSD1</fullName>
    </recommendedName>
    <alternativeName>
        <fullName evidence="22">Major facilitator superfamily domain-containing protein 1</fullName>
    </alternativeName>
</protein>
<dbReference type="Gene3D" id="1.20.1250.20">
    <property type="entry name" value="MFS general substrate transporter like domains"/>
    <property type="match status" value="2"/>
</dbReference>
<evidence type="ECO:0000256" key="19">
    <source>
        <dbReference type="ARBA" id="ARBA00044919"/>
    </source>
</evidence>
<accession>A0ABX4CAB6</accession>
<keyword evidence="5 25" id="KW-1133">Transmembrane helix</keyword>
<evidence type="ECO:0000256" key="7">
    <source>
        <dbReference type="ARBA" id="ARBA00023228"/>
    </source>
</evidence>
<evidence type="ECO:0000256" key="9">
    <source>
        <dbReference type="ARBA" id="ARBA00044878"/>
    </source>
</evidence>
<evidence type="ECO:0000256" key="14">
    <source>
        <dbReference type="ARBA" id="ARBA00044898"/>
    </source>
</evidence>
<evidence type="ECO:0000256" key="1">
    <source>
        <dbReference type="ARBA" id="ARBA00004155"/>
    </source>
</evidence>
<feature type="transmembrane region" description="Helical" evidence="25">
    <location>
        <begin position="225"/>
        <end position="246"/>
    </location>
</feature>
<comment type="catalytic activity">
    <reaction evidence="14">
        <text>L-aspartyl-L-lysine(out) = L-aspartyl-L-lysine(in)</text>
        <dbReference type="Rhea" id="RHEA:79411"/>
        <dbReference type="ChEBI" id="CHEBI:229953"/>
    </reaction>
</comment>
<keyword evidence="7" id="KW-0458">Lysosome</keyword>
<comment type="caution">
    <text evidence="27">The sequence shown here is derived from an EMBL/GenBank/DDBJ whole genome shotgun (WGS) entry which is preliminary data.</text>
</comment>
<evidence type="ECO:0000256" key="21">
    <source>
        <dbReference type="ARBA" id="ARBA00044985"/>
    </source>
</evidence>